<gene>
    <name evidence="2" type="ORF">H4W81_003006</name>
</gene>
<sequence length="157" mass="16735">MRVGADHVGQHVRIGRVALGARYAQAFPIPCRLQRIDRQHRVSGRQQRLHPRAAVGFDPHQHFDVGGLHILTNLPSDHRVQLGHPRHSLEQTACSAVVALAGVPADRNIAVDATAISAAEDFIGRSLCMGGSAPRMPEPLGAGRSAMVSGPDRAEGA</sequence>
<accession>A0ABR9KE02</accession>
<dbReference type="Proteomes" id="UP000661607">
    <property type="component" value="Unassembled WGS sequence"/>
</dbReference>
<dbReference type="EMBL" id="JADBEF010000001">
    <property type="protein sequence ID" value="MBE1560227.1"/>
    <property type="molecule type" value="Genomic_DNA"/>
</dbReference>
<keyword evidence="3" id="KW-1185">Reference proteome</keyword>
<reference evidence="2 3" key="1">
    <citation type="submission" date="2020-10" db="EMBL/GenBank/DDBJ databases">
        <title>Sequencing the genomes of 1000 actinobacteria strains.</title>
        <authorList>
            <person name="Klenk H.-P."/>
        </authorList>
    </citation>
    <scope>NUCLEOTIDE SEQUENCE [LARGE SCALE GENOMIC DNA]</scope>
    <source>
        <strain evidence="2 3">DSM 43748</strain>
    </source>
</reference>
<feature type="region of interest" description="Disordered" evidence="1">
    <location>
        <begin position="136"/>
        <end position="157"/>
    </location>
</feature>
<organism evidence="2 3">
    <name type="scientific">Nonomuraea africana</name>
    <dbReference type="NCBI Taxonomy" id="46171"/>
    <lineage>
        <taxon>Bacteria</taxon>
        <taxon>Bacillati</taxon>
        <taxon>Actinomycetota</taxon>
        <taxon>Actinomycetes</taxon>
        <taxon>Streptosporangiales</taxon>
        <taxon>Streptosporangiaceae</taxon>
        <taxon>Nonomuraea</taxon>
    </lineage>
</organism>
<evidence type="ECO:0000313" key="2">
    <source>
        <dbReference type="EMBL" id="MBE1560227.1"/>
    </source>
</evidence>
<proteinExistence type="predicted"/>
<evidence type="ECO:0000313" key="3">
    <source>
        <dbReference type="Proteomes" id="UP000661607"/>
    </source>
</evidence>
<evidence type="ECO:0000256" key="1">
    <source>
        <dbReference type="SAM" id="MobiDB-lite"/>
    </source>
</evidence>
<name>A0ABR9KE02_9ACTN</name>
<protein>
    <submittedName>
        <fullName evidence="2">Uncharacterized protein</fullName>
    </submittedName>
</protein>
<comment type="caution">
    <text evidence="2">The sequence shown here is derived from an EMBL/GenBank/DDBJ whole genome shotgun (WGS) entry which is preliminary data.</text>
</comment>